<dbReference type="Proteomes" id="UP001354989">
    <property type="component" value="Chromosome"/>
</dbReference>
<evidence type="ECO:0000313" key="1">
    <source>
        <dbReference type="EMBL" id="BDC98453.1"/>
    </source>
</evidence>
<evidence type="ECO:0000313" key="2">
    <source>
        <dbReference type="Proteomes" id="UP001354989"/>
    </source>
</evidence>
<accession>A0ABM7VCI6</accession>
<proteinExistence type="predicted"/>
<keyword evidence="2" id="KW-1185">Reference proteome</keyword>
<protein>
    <submittedName>
        <fullName evidence="1">Uncharacterized protein</fullName>
    </submittedName>
</protein>
<name>A0ABM7VCI6_9BACT</name>
<organism evidence="1 2">
    <name type="scientific">Persicobacter psychrovividus</name>
    <dbReference type="NCBI Taxonomy" id="387638"/>
    <lineage>
        <taxon>Bacteria</taxon>
        <taxon>Pseudomonadati</taxon>
        <taxon>Bacteroidota</taxon>
        <taxon>Cytophagia</taxon>
        <taxon>Cytophagales</taxon>
        <taxon>Persicobacteraceae</taxon>
        <taxon>Persicobacter</taxon>
    </lineage>
</organism>
<gene>
    <name evidence="1" type="ORF">PEPS_07340</name>
</gene>
<sequence>MLIHFHCWESPPVGFQPHPYLSSSLIENSDLLQWDNYATHAISPLISGTANLRVIFTGKGRSGKALMEFLNHLQKHPPVSISLNTENPWLARFVGMIPLKSHS</sequence>
<reference evidence="1 2" key="1">
    <citation type="submission" date="2021-12" db="EMBL/GenBank/DDBJ databases">
        <title>Genome sequencing of bacteria with rrn-lacking chromosome and rrn-plasmid.</title>
        <authorList>
            <person name="Anda M."/>
            <person name="Iwasaki W."/>
        </authorList>
    </citation>
    <scope>NUCLEOTIDE SEQUENCE [LARGE SCALE GENOMIC DNA]</scope>
    <source>
        <strain evidence="1 2">NBRC 101262</strain>
    </source>
</reference>
<dbReference type="EMBL" id="AP025292">
    <property type="protein sequence ID" value="BDC98453.1"/>
    <property type="molecule type" value="Genomic_DNA"/>
</dbReference>